<dbReference type="Proteomes" id="UP000000602">
    <property type="component" value="Chromosome"/>
</dbReference>
<dbReference type="SUPFAM" id="SSF55920">
    <property type="entry name" value="Creatinase/aminopeptidase"/>
    <property type="match status" value="1"/>
</dbReference>
<dbReference type="EMBL" id="CR522870">
    <property type="protein sequence ID" value="CAG37144.1"/>
    <property type="molecule type" value="Genomic_DNA"/>
</dbReference>
<dbReference type="Gene3D" id="3.90.230.10">
    <property type="entry name" value="Creatinase/methionine aminopeptidase superfamily"/>
    <property type="match status" value="1"/>
</dbReference>
<evidence type="ECO:0000259" key="1">
    <source>
        <dbReference type="Pfam" id="PF00557"/>
    </source>
</evidence>
<feature type="domain" description="Creatinase N-terminal" evidence="2">
    <location>
        <begin position="20"/>
        <end position="145"/>
    </location>
</feature>
<reference evidence="4" key="1">
    <citation type="journal article" date="2004" name="Environ. Microbiol.">
        <title>The genome of Desulfotalea psychrophila, a sulfate-reducing bacterium from permanently cold Arctic sediments.</title>
        <authorList>
            <person name="Rabus R."/>
            <person name="Ruepp A."/>
            <person name="Frickey T."/>
            <person name="Rattei T."/>
            <person name="Fartmann B."/>
            <person name="Stark M."/>
            <person name="Bauer M."/>
            <person name="Zibat A."/>
            <person name="Lombardot T."/>
            <person name="Becker I."/>
            <person name="Amann J."/>
            <person name="Gellner K."/>
            <person name="Teeling H."/>
            <person name="Leuschner W.D."/>
            <person name="Gloeckner F.-O."/>
            <person name="Lupas A.N."/>
            <person name="Amann R."/>
            <person name="Klenk H.-P."/>
        </authorList>
    </citation>
    <scope>NUCLEOTIDE SEQUENCE [LARGE SCALE GENOMIC DNA]</scope>
    <source>
        <strain evidence="4">DSM 12343 / LSv54</strain>
    </source>
</reference>
<dbReference type="HOGENOM" id="CLU_017266_10_0_7"/>
<dbReference type="SUPFAM" id="SSF53092">
    <property type="entry name" value="Creatinase/prolidase N-terminal domain"/>
    <property type="match status" value="1"/>
</dbReference>
<evidence type="ECO:0000313" key="3">
    <source>
        <dbReference type="EMBL" id="CAG37144.1"/>
    </source>
</evidence>
<protein>
    <submittedName>
        <fullName evidence="3">Similar to cobalt-dependent proline dipeptidase</fullName>
    </submittedName>
</protein>
<dbReference type="CDD" id="cd01066">
    <property type="entry name" value="APP_MetAP"/>
    <property type="match status" value="1"/>
</dbReference>
<dbReference type="Pfam" id="PF00557">
    <property type="entry name" value="Peptidase_M24"/>
    <property type="match status" value="1"/>
</dbReference>
<evidence type="ECO:0000313" key="4">
    <source>
        <dbReference type="Proteomes" id="UP000000602"/>
    </source>
</evidence>
<dbReference type="Gene3D" id="3.40.350.10">
    <property type="entry name" value="Creatinase/prolidase N-terminal domain"/>
    <property type="match status" value="1"/>
</dbReference>
<dbReference type="eggNOG" id="COG0006">
    <property type="taxonomic scope" value="Bacteria"/>
</dbReference>
<sequence length="412" mass="45686">MDIQMQRTSHTTPGPELANRLQRFQKNLQEMLPQTEGMLVFSRLNIFYYTGSFINGVLWLPVEGEPILFCKRGLERARQESPLKQILAINSYGDIATTLRDLGICLAPEIAAEKNALSWNLALSLKKHFSGHSFVTGDMILMLTRSIKSGWELAILKETGARHNDCLTNLLPPLLQSGLSEFEIGRIASDIFFSRGHQGILRMEKFGEEIFFGHIAAGNSANYPSVYNGPVGLTGIHPATPFMGSADIHWQKGSPLTIDNGFCLNGYQTDKTQVYWSGERKSIPESVQRAHDFCIHIQELIRDNLRPGIIPQELWQKCMTEVKKSPWQEGFMALGSNKVSFIGHGIGLAIDEYPVIAKGFARPFEEGMLMAVEPKIGIAEVGMVGVENTFMVGPAGGRSITGTDNDIICIEK</sequence>
<dbReference type="RefSeq" id="WP_011189656.1">
    <property type="nucleotide sequence ID" value="NC_006138.1"/>
</dbReference>
<dbReference type="InterPro" id="IPR029149">
    <property type="entry name" value="Creatin/AminoP/Spt16_N"/>
</dbReference>
<name>Q6AKI1_DESPS</name>
<proteinExistence type="predicted"/>
<dbReference type="AlphaFoldDB" id="Q6AKI1"/>
<dbReference type="InterPro" id="IPR036005">
    <property type="entry name" value="Creatinase/aminopeptidase-like"/>
</dbReference>
<dbReference type="PANTHER" id="PTHR46112:SF2">
    <property type="entry name" value="XAA-PRO AMINOPEPTIDASE P-RELATED"/>
    <property type="match status" value="1"/>
</dbReference>
<feature type="domain" description="Peptidase M24" evidence="1">
    <location>
        <begin position="156"/>
        <end position="392"/>
    </location>
</feature>
<dbReference type="InterPro" id="IPR000994">
    <property type="entry name" value="Pept_M24"/>
</dbReference>
<keyword evidence="4" id="KW-1185">Reference proteome</keyword>
<dbReference type="KEGG" id="dps:DP2415"/>
<dbReference type="Pfam" id="PF01321">
    <property type="entry name" value="Creatinase_N"/>
    <property type="match status" value="1"/>
</dbReference>
<accession>Q6AKI1</accession>
<dbReference type="InterPro" id="IPR000587">
    <property type="entry name" value="Creatinase_N"/>
</dbReference>
<dbReference type="STRING" id="177439.DP2415"/>
<dbReference type="InterPro" id="IPR050659">
    <property type="entry name" value="Peptidase_M24B"/>
</dbReference>
<organism evidence="3 4">
    <name type="scientific">Desulfotalea psychrophila (strain LSv54 / DSM 12343)</name>
    <dbReference type="NCBI Taxonomy" id="177439"/>
    <lineage>
        <taxon>Bacteria</taxon>
        <taxon>Pseudomonadati</taxon>
        <taxon>Thermodesulfobacteriota</taxon>
        <taxon>Desulfobulbia</taxon>
        <taxon>Desulfobulbales</taxon>
        <taxon>Desulfocapsaceae</taxon>
        <taxon>Desulfotalea</taxon>
    </lineage>
</organism>
<evidence type="ECO:0000259" key="2">
    <source>
        <dbReference type="Pfam" id="PF01321"/>
    </source>
</evidence>
<dbReference type="PANTHER" id="PTHR46112">
    <property type="entry name" value="AMINOPEPTIDASE"/>
    <property type="match status" value="1"/>
</dbReference>
<gene>
    <name evidence="3" type="ordered locus">DP2415</name>
</gene>